<evidence type="ECO:0000313" key="3">
    <source>
        <dbReference type="Proteomes" id="UP001341840"/>
    </source>
</evidence>
<gene>
    <name evidence="2" type="ORF">PIB30_080898</name>
</gene>
<keyword evidence="3" id="KW-1185">Reference proteome</keyword>
<evidence type="ECO:0000256" key="1">
    <source>
        <dbReference type="SAM" id="MobiDB-lite"/>
    </source>
</evidence>
<feature type="compositionally biased region" description="Polar residues" evidence="1">
    <location>
        <begin position="40"/>
        <end position="50"/>
    </location>
</feature>
<protein>
    <submittedName>
        <fullName evidence="2">Uncharacterized protein</fullName>
    </submittedName>
</protein>
<reference evidence="2 3" key="1">
    <citation type="journal article" date="2023" name="Plants (Basel)">
        <title>Bridging the Gap: Combining Genomics and Transcriptomics Approaches to Understand Stylosanthes scabra, an Orphan Legume from the Brazilian Caatinga.</title>
        <authorList>
            <person name="Ferreira-Neto J.R.C."/>
            <person name="da Silva M.D."/>
            <person name="Binneck E."/>
            <person name="de Melo N.F."/>
            <person name="da Silva R.H."/>
            <person name="de Melo A.L.T.M."/>
            <person name="Pandolfi V."/>
            <person name="Bustamante F.O."/>
            <person name="Brasileiro-Vidal A.C."/>
            <person name="Benko-Iseppon A.M."/>
        </authorList>
    </citation>
    <scope>NUCLEOTIDE SEQUENCE [LARGE SCALE GENOMIC DNA]</scope>
    <source>
        <tissue evidence="2">Leaves</tissue>
    </source>
</reference>
<dbReference type="Proteomes" id="UP001341840">
    <property type="component" value="Unassembled WGS sequence"/>
</dbReference>
<sequence length="82" mass="9081">MKRAETGRLSRKKARRSPQQIQKEIAPEADPSNPAHGVAGTQQSMKNQDFGNMGMEEVDAQVVEIIKTLNQTLSEDTSLDLE</sequence>
<comment type="caution">
    <text evidence="2">The sequence shown here is derived from an EMBL/GenBank/DDBJ whole genome shotgun (WGS) entry which is preliminary data.</text>
</comment>
<proteinExistence type="predicted"/>
<organism evidence="2 3">
    <name type="scientific">Stylosanthes scabra</name>
    <dbReference type="NCBI Taxonomy" id="79078"/>
    <lineage>
        <taxon>Eukaryota</taxon>
        <taxon>Viridiplantae</taxon>
        <taxon>Streptophyta</taxon>
        <taxon>Embryophyta</taxon>
        <taxon>Tracheophyta</taxon>
        <taxon>Spermatophyta</taxon>
        <taxon>Magnoliopsida</taxon>
        <taxon>eudicotyledons</taxon>
        <taxon>Gunneridae</taxon>
        <taxon>Pentapetalae</taxon>
        <taxon>rosids</taxon>
        <taxon>fabids</taxon>
        <taxon>Fabales</taxon>
        <taxon>Fabaceae</taxon>
        <taxon>Papilionoideae</taxon>
        <taxon>50 kb inversion clade</taxon>
        <taxon>dalbergioids sensu lato</taxon>
        <taxon>Dalbergieae</taxon>
        <taxon>Pterocarpus clade</taxon>
        <taxon>Stylosanthes</taxon>
    </lineage>
</organism>
<name>A0ABU6UQY3_9FABA</name>
<dbReference type="EMBL" id="JASCZI010122021">
    <property type="protein sequence ID" value="MED6163534.1"/>
    <property type="molecule type" value="Genomic_DNA"/>
</dbReference>
<feature type="region of interest" description="Disordered" evidence="1">
    <location>
        <begin position="1"/>
        <end position="53"/>
    </location>
</feature>
<evidence type="ECO:0000313" key="2">
    <source>
        <dbReference type="EMBL" id="MED6163534.1"/>
    </source>
</evidence>
<accession>A0ABU6UQY3</accession>